<reference evidence="1 2" key="1">
    <citation type="submission" date="2018-12" db="EMBL/GenBank/DDBJ databases">
        <authorList>
            <consortium name="Pathogen Informatics"/>
        </authorList>
    </citation>
    <scope>NUCLEOTIDE SEQUENCE [LARGE SCALE GENOMIC DNA]</scope>
    <source>
        <strain evidence="1 2">NCTC11976</strain>
    </source>
</reference>
<protein>
    <submittedName>
        <fullName evidence="1">Uncharacterized protein</fullName>
    </submittedName>
</protein>
<name>A0ABY6T465_9GAMM</name>
<dbReference type="EMBL" id="LR134173">
    <property type="protein sequence ID" value="VEB34515.1"/>
    <property type="molecule type" value="Genomic_DNA"/>
</dbReference>
<dbReference type="Proteomes" id="UP000277577">
    <property type="component" value="Chromosome"/>
</dbReference>
<organism evidence="1 2">
    <name type="scientific">Legionella cherrii</name>
    <dbReference type="NCBI Taxonomy" id="28084"/>
    <lineage>
        <taxon>Bacteria</taxon>
        <taxon>Pseudomonadati</taxon>
        <taxon>Pseudomonadota</taxon>
        <taxon>Gammaproteobacteria</taxon>
        <taxon>Legionellales</taxon>
        <taxon>Legionellaceae</taxon>
        <taxon>Legionella</taxon>
    </lineage>
</organism>
<evidence type="ECO:0000313" key="1">
    <source>
        <dbReference type="EMBL" id="VEB34515.1"/>
    </source>
</evidence>
<sequence>MDKGQLRKWSSMKLIINKKNSAESITLDLQSSTAVNELMFLLYARRSNHYEQFSFSEYQKFISVYQCVLYADRFKNQLLSDTHLSDYQLEDPCHLIWEEFPEEQCLLVPNDDRERRFLFWNPSTNASRAKIKKESFSDDNKLHMPPNAL</sequence>
<keyword evidence="2" id="KW-1185">Reference proteome</keyword>
<accession>A0ABY6T465</accession>
<evidence type="ECO:0000313" key="2">
    <source>
        <dbReference type="Proteomes" id="UP000277577"/>
    </source>
</evidence>
<proteinExistence type="predicted"/>
<gene>
    <name evidence="1" type="ORF">NCTC11976_00881</name>
</gene>